<dbReference type="Pfam" id="PF00903">
    <property type="entry name" value="Glyoxalase"/>
    <property type="match status" value="1"/>
</dbReference>
<evidence type="ECO:0000313" key="3">
    <source>
        <dbReference type="Proteomes" id="UP000613266"/>
    </source>
</evidence>
<dbReference type="SUPFAM" id="SSF54593">
    <property type="entry name" value="Glyoxalase/Bleomycin resistance protein/Dihydroxybiphenyl dioxygenase"/>
    <property type="match status" value="1"/>
</dbReference>
<dbReference type="AlphaFoldDB" id="A0A931IX05"/>
<gene>
    <name evidence="2" type="ORF">I7X39_00085</name>
</gene>
<evidence type="ECO:0000313" key="2">
    <source>
        <dbReference type="EMBL" id="MBH9575289.1"/>
    </source>
</evidence>
<evidence type="ECO:0000259" key="1">
    <source>
        <dbReference type="PROSITE" id="PS51819"/>
    </source>
</evidence>
<protein>
    <submittedName>
        <fullName evidence="2">Diguanylate cyclase</fullName>
    </submittedName>
</protein>
<accession>A0A931IX05</accession>
<dbReference type="InterPro" id="IPR004360">
    <property type="entry name" value="Glyas_Fos-R_dOase_dom"/>
</dbReference>
<name>A0A931IX05_9BURK</name>
<sequence length="129" mass="14266">MENLGFAHYNLRAEWSVLEQLRDFYVEVVGLQLGPRPPFASRGFWLYAGAQDVLHLSEARPGEPREANVSGSFDHVAFRCRGLAACEQRLAARGIAVRRSGVPGTGIVQLFLRDPLGNGVELQFEEPEG</sequence>
<keyword evidence="3" id="KW-1185">Reference proteome</keyword>
<organism evidence="2 3">
    <name type="scientific">Inhella proteolytica</name>
    <dbReference type="NCBI Taxonomy" id="2795029"/>
    <lineage>
        <taxon>Bacteria</taxon>
        <taxon>Pseudomonadati</taxon>
        <taxon>Pseudomonadota</taxon>
        <taxon>Betaproteobacteria</taxon>
        <taxon>Burkholderiales</taxon>
        <taxon>Sphaerotilaceae</taxon>
        <taxon>Inhella</taxon>
    </lineage>
</organism>
<feature type="domain" description="VOC" evidence="1">
    <location>
        <begin position="5"/>
        <end position="125"/>
    </location>
</feature>
<dbReference type="InterPro" id="IPR037523">
    <property type="entry name" value="VOC_core"/>
</dbReference>
<dbReference type="Proteomes" id="UP000613266">
    <property type="component" value="Unassembled WGS sequence"/>
</dbReference>
<proteinExistence type="predicted"/>
<dbReference type="RefSeq" id="WP_198109385.1">
    <property type="nucleotide sequence ID" value="NZ_JAEDAK010000001.1"/>
</dbReference>
<comment type="caution">
    <text evidence="2">The sequence shown here is derived from an EMBL/GenBank/DDBJ whole genome shotgun (WGS) entry which is preliminary data.</text>
</comment>
<dbReference type="InterPro" id="IPR029068">
    <property type="entry name" value="Glyas_Bleomycin-R_OHBP_Dase"/>
</dbReference>
<dbReference type="Gene3D" id="3.10.180.10">
    <property type="entry name" value="2,3-Dihydroxybiphenyl 1,2-Dioxygenase, domain 1"/>
    <property type="match status" value="1"/>
</dbReference>
<dbReference type="EMBL" id="JAEDAK010000001">
    <property type="protein sequence ID" value="MBH9575289.1"/>
    <property type="molecule type" value="Genomic_DNA"/>
</dbReference>
<dbReference type="PROSITE" id="PS51819">
    <property type="entry name" value="VOC"/>
    <property type="match status" value="1"/>
</dbReference>
<reference evidence="2" key="1">
    <citation type="submission" date="2020-12" db="EMBL/GenBank/DDBJ databases">
        <title>The genome sequence of Inhella sp. 1Y17.</title>
        <authorList>
            <person name="Liu Y."/>
        </authorList>
    </citation>
    <scope>NUCLEOTIDE SEQUENCE</scope>
    <source>
        <strain evidence="2">1Y17</strain>
    </source>
</reference>